<dbReference type="Gene3D" id="1.20.1280.50">
    <property type="match status" value="1"/>
</dbReference>
<dbReference type="InParanoid" id="A0A286U4X2"/>
<keyword evidence="2" id="KW-0378">Hydrolase</keyword>
<accession>A0A286U4X2</accession>
<dbReference type="InterPro" id="IPR036047">
    <property type="entry name" value="F-box-like_dom_sf"/>
</dbReference>
<dbReference type="Proteomes" id="UP000217199">
    <property type="component" value="Unassembled WGS sequence"/>
</dbReference>
<reference evidence="2 3" key="1">
    <citation type="journal article" date="2017" name="Mol. Ecol.">
        <title>Comparative and population genomic landscape of Phellinus noxius: A hypervariable fungus causing root rot in trees.</title>
        <authorList>
            <person name="Chung C.L."/>
            <person name="Lee T.J."/>
            <person name="Akiba M."/>
            <person name="Lee H.H."/>
            <person name="Kuo T.H."/>
            <person name="Liu D."/>
            <person name="Ke H.M."/>
            <person name="Yokoi T."/>
            <person name="Roa M.B."/>
            <person name="Lu M.J."/>
            <person name="Chang Y.Y."/>
            <person name="Ann P.J."/>
            <person name="Tsai J.N."/>
            <person name="Chen C.Y."/>
            <person name="Tzean S.S."/>
            <person name="Ota Y."/>
            <person name="Hattori T."/>
            <person name="Sahashi N."/>
            <person name="Liou R.F."/>
            <person name="Kikuchi T."/>
            <person name="Tsai I.J."/>
        </authorList>
    </citation>
    <scope>NUCLEOTIDE SEQUENCE [LARGE SCALE GENOMIC DNA]</scope>
    <source>
        <strain evidence="2 3">FFPRI411160</strain>
    </source>
</reference>
<evidence type="ECO:0000313" key="2">
    <source>
        <dbReference type="EMBL" id="PAV14608.1"/>
    </source>
</evidence>
<sequence>MDSCESPKNSHGHLIKDDHSLNLIPDGHLLGKQLSSLPYELLSEIFLWCCPNIFYRTFCHPHSALTLSHVCRKWRSVVLGTPQLWTYTNLQAKRLDIESTTNLVLLWAEHAGACPLVIDLDLSEYAQYKTPDNVLPAILELTELAEEAKSSLQTSSISTSRLSVSIEPSTDVKFPYVSEKFYWMNSDSTSVGNERINGYIHLRISMQPCIIFGMEGHSDFGPYLVHLDLKDTDEEIIISLSETHGIIRTYPNLEYLSIRIGSMEDEIPTRDTVTLSNLKTLCLEWEKEVDPGVILESIRAPLLETLELDGTVPDNWHYLFSFLQHNSGLLRKLDLYKADCSSVDLLSCLSLCPSLDRLWVEDSAISEEIVREFTEFKESRESAIQVLKNLRTLGIVRTNIFDAPRIFRELIKGGYIWELTKLDGIFISECEIYDEDNGNNKTEPWPNHLLRKRFLEGVYSDLH</sequence>
<dbReference type="InterPro" id="IPR001810">
    <property type="entry name" value="F-box_dom"/>
</dbReference>
<name>A0A286U4X2_9AGAM</name>
<evidence type="ECO:0000313" key="3">
    <source>
        <dbReference type="Proteomes" id="UP000217199"/>
    </source>
</evidence>
<dbReference type="AlphaFoldDB" id="A0A286U4X2"/>
<dbReference type="SUPFAM" id="SSF52047">
    <property type="entry name" value="RNI-like"/>
    <property type="match status" value="1"/>
</dbReference>
<dbReference type="GO" id="GO:0016787">
    <property type="term" value="F:hydrolase activity"/>
    <property type="evidence" value="ECO:0007669"/>
    <property type="project" value="UniProtKB-KW"/>
</dbReference>
<dbReference type="Gene3D" id="3.80.10.10">
    <property type="entry name" value="Ribonuclease Inhibitor"/>
    <property type="match status" value="1"/>
</dbReference>
<dbReference type="EMBL" id="NBII01000012">
    <property type="protein sequence ID" value="PAV14608.1"/>
    <property type="molecule type" value="Genomic_DNA"/>
</dbReference>
<feature type="domain" description="F-box" evidence="1">
    <location>
        <begin position="34"/>
        <end position="87"/>
    </location>
</feature>
<evidence type="ECO:0000259" key="1">
    <source>
        <dbReference type="Pfam" id="PF12937"/>
    </source>
</evidence>
<dbReference type="OrthoDB" id="2269034at2759"/>
<gene>
    <name evidence="2" type="ORF">PNOK_0968600</name>
</gene>
<keyword evidence="3" id="KW-1185">Reference proteome</keyword>
<dbReference type="InterPro" id="IPR032675">
    <property type="entry name" value="LRR_dom_sf"/>
</dbReference>
<organism evidence="2 3">
    <name type="scientific">Pyrrhoderma noxium</name>
    <dbReference type="NCBI Taxonomy" id="2282107"/>
    <lineage>
        <taxon>Eukaryota</taxon>
        <taxon>Fungi</taxon>
        <taxon>Dikarya</taxon>
        <taxon>Basidiomycota</taxon>
        <taxon>Agaricomycotina</taxon>
        <taxon>Agaricomycetes</taxon>
        <taxon>Hymenochaetales</taxon>
        <taxon>Hymenochaetaceae</taxon>
        <taxon>Pyrrhoderma</taxon>
    </lineage>
</organism>
<dbReference type="Pfam" id="PF12937">
    <property type="entry name" value="F-box-like"/>
    <property type="match status" value="1"/>
</dbReference>
<comment type="caution">
    <text evidence="2">The sequence shown here is derived from an EMBL/GenBank/DDBJ whole genome shotgun (WGS) entry which is preliminary data.</text>
</comment>
<protein>
    <submittedName>
        <fullName evidence="2">Glycoside hydrolase family 79</fullName>
    </submittedName>
</protein>
<proteinExistence type="predicted"/>
<dbReference type="SUPFAM" id="SSF81383">
    <property type="entry name" value="F-box domain"/>
    <property type="match status" value="1"/>
</dbReference>